<feature type="compositionally biased region" description="Polar residues" evidence="1">
    <location>
        <begin position="177"/>
        <end position="199"/>
    </location>
</feature>
<keyword evidence="2" id="KW-0732">Signal</keyword>
<comment type="caution">
    <text evidence="3">The sequence shown here is derived from an EMBL/GenBank/DDBJ whole genome shotgun (WGS) entry which is preliminary data.</text>
</comment>
<sequence length="199" mass="22800">MFSQLRKIWKNQMNIVWLVIISFLEIVEGLDKEEYGPWMLVKYGKKKLYSNNQRKATQRADSKKIFVPMKRNDRREGENMVKENAVNLEIEKQQLIIREKEPGPAASEVLLTKNSLVLNDGNSFKALMDLEEEWEIVQITEKGAIDKEIKSINNDEDSANDDIRRGIESEFPGDGASVNNGSEGKEGYSQSTKRGFLNN</sequence>
<feature type="region of interest" description="Disordered" evidence="1">
    <location>
        <begin position="151"/>
        <end position="199"/>
    </location>
</feature>
<proteinExistence type="predicted"/>
<evidence type="ECO:0000256" key="2">
    <source>
        <dbReference type="SAM" id="SignalP"/>
    </source>
</evidence>
<dbReference type="Proteomes" id="UP000829196">
    <property type="component" value="Unassembled WGS sequence"/>
</dbReference>
<accession>A0A8T3B2X3</accession>
<keyword evidence="4" id="KW-1185">Reference proteome</keyword>
<organism evidence="3 4">
    <name type="scientific">Dendrobium nobile</name>
    <name type="common">Orchid</name>
    <dbReference type="NCBI Taxonomy" id="94219"/>
    <lineage>
        <taxon>Eukaryota</taxon>
        <taxon>Viridiplantae</taxon>
        <taxon>Streptophyta</taxon>
        <taxon>Embryophyta</taxon>
        <taxon>Tracheophyta</taxon>
        <taxon>Spermatophyta</taxon>
        <taxon>Magnoliopsida</taxon>
        <taxon>Liliopsida</taxon>
        <taxon>Asparagales</taxon>
        <taxon>Orchidaceae</taxon>
        <taxon>Epidendroideae</taxon>
        <taxon>Malaxideae</taxon>
        <taxon>Dendrobiinae</taxon>
        <taxon>Dendrobium</taxon>
    </lineage>
</organism>
<feature type="chain" id="PRO_5035934268" evidence="2">
    <location>
        <begin position="30"/>
        <end position="199"/>
    </location>
</feature>
<gene>
    <name evidence="3" type="ORF">KFK09_014853</name>
</gene>
<dbReference type="EMBL" id="JAGYWB010000011">
    <property type="protein sequence ID" value="KAI0503907.1"/>
    <property type="molecule type" value="Genomic_DNA"/>
</dbReference>
<name>A0A8T3B2X3_DENNO</name>
<protein>
    <submittedName>
        <fullName evidence="3">Uncharacterized protein</fullName>
    </submittedName>
</protein>
<feature type="signal peptide" evidence="2">
    <location>
        <begin position="1"/>
        <end position="29"/>
    </location>
</feature>
<evidence type="ECO:0000313" key="3">
    <source>
        <dbReference type="EMBL" id="KAI0503907.1"/>
    </source>
</evidence>
<reference evidence="3" key="1">
    <citation type="journal article" date="2022" name="Front. Genet.">
        <title>Chromosome-Scale Assembly of the Dendrobium nobile Genome Provides Insights Into the Molecular Mechanism of the Biosynthesis of the Medicinal Active Ingredient of Dendrobium.</title>
        <authorList>
            <person name="Xu Q."/>
            <person name="Niu S.-C."/>
            <person name="Li K.-L."/>
            <person name="Zheng P.-J."/>
            <person name="Zhang X.-J."/>
            <person name="Jia Y."/>
            <person name="Liu Y."/>
            <person name="Niu Y.-X."/>
            <person name="Yu L.-H."/>
            <person name="Chen D.-F."/>
            <person name="Zhang G.-Q."/>
        </authorList>
    </citation>
    <scope>NUCLEOTIDE SEQUENCE</scope>
    <source>
        <tissue evidence="3">Leaf</tissue>
    </source>
</reference>
<evidence type="ECO:0000313" key="4">
    <source>
        <dbReference type="Proteomes" id="UP000829196"/>
    </source>
</evidence>
<evidence type="ECO:0000256" key="1">
    <source>
        <dbReference type="SAM" id="MobiDB-lite"/>
    </source>
</evidence>
<dbReference type="AlphaFoldDB" id="A0A8T3B2X3"/>